<dbReference type="EMBL" id="AATJYL010000047">
    <property type="protein sequence ID" value="EFM1447755.1"/>
    <property type="molecule type" value="Genomic_DNA"/>
</dbReference>
<organism evidence="1 2">
    <name type="scientific">Escherichia coli</name>
    <dbReference type="NCBI Taxonomy" id="562"/>
    <lineage>
        <taxon>Bacteria</taxon>
        <taxon>Pseudomonadati</taxon>
        <taxon>Pseudomonadota</taxon>
        <taxon>Gammaproteobacteria</taxon>
        <taxon>Enterobacterales</taxon>
        <taxon>Enterobacteriaceae</taxon>
        <taxon>Escherichia</taxon>
    </lineage>
</organism>
<accession>A0A8G8PT38</accession>
<dbReference type="AlphaFoldDB" id="A0A8G8PT38"/>
<sequence length="146" mass="16712">MTKNAQQVLEDSAQQIFPDYFPADVPPKESLDAEGVFYRLARNNPPGKACFLNMKEENPKRMKKFQGLQLKCCYGVSMFMDETSLVNVFNKFPEGIGERFIAKGELNPQDGRMLKTGAPDSTHFTIWLCKDARVHEKFTCIREVVR</sequence>
<name>A0A8G8PT38_ECOLX</name>
<evidence type="ECO:0000313" key="2">
    <source>
        <dbReference type="Proteomes" id="UP000519182"/>
    </source>
</evidence>
<reference evidence="1 2" key="1">
    <citation type="submission" date="2020-04" db="EMBL/GenBank/DDBJ databases">
        <authorList>
            <consortium name="GenomeTrakr network: Whole genome sequencing for foodborne pathogen traceback"/>
        </authorList>
    </citation>
    <scope>NUCLEOTIDE SEQUENCE [LARGE SCALE GENOMIC DNA]</scope>
    <source>
        <strain evidence="1 2">PSU-2464</strain>
    </source>
</reference>
<proteinExistence type="predicted"/>
<dbReference type="Proteomes" id="UP000519182">
    <property type="component" value="Unassembled WGS sequence"/>
</dbReference>
<comment type="caution">
    <text evidence="1">The sequence shown here is derived from an EMBL/GenBank/DDBJ whole genome shotgun (WGS) entry which is preliminary data.</text>
</comment>
<dbReference type="RefSeq" id="WP_033555993.1">
    <property type="nucleotide sequence ID" value="NZ_BFIS01000159.1"/>
</dbReference>
<gene>
    <name evidence="1" type="ORF">HEP34_004182</name>
</gene>
<protein>
    <submittedName>
        <fullName evidence="1">Uncharacterized protein</fullName>
    </submittedName>
</protein>
<evidence type="ECO:0000313" key="1">
    <source>
        <dbReference type="EMBL" id="EFM1447755.1"/>
    </source>
</evidence>